<dbReference type="Gene3D" id="3.50.50.100">
    <property type="match status" value="1"/>
</dbReference>
<reference evidence="11" key="1">
    <citation type="submission" date="2016-08" db="EMBL/GenBank/DDBJ databases">
        <authorList>
            <person name="Varghese N."/>
            <person name="Submissions Spin"/>
        </authorList>
    </citation>
    <scope>NUCLEOTIDE SEQUENCE [LARGE SCALE GENOMIC DNA]</scope>
    <source>
        <strain evidence="11">R-53094</strain>
    </source>
</reference>
<dbReference type="AlphaFoldDB" id="A0A1C4A9A0"/>
<gene>
    <name evidence="10" type="ORF">GA0061074_10487</name>
</gene>
<feature type="transmembrane region" description="Helical" evidence="8">
    <location>
        <begin position="464"/>
        <end position="484"/>
    </location>
</feature>
<dbReference type="InterPro" id="IPR023753">
    <property type="entry name" value="FAD/NAD-binding_dom"/>
</dbReference>
<dbReference type="InterPro" id="IPR036188">
    <property type="entry name" value="FAD/NAD-bd_sf"/>
</dbReference>
<keyword evidence="8" id="KW-1133">Transmembrane helix</keyword>
<evidence type="ECO:0000256" key="5">
    <source>
        <dbReference type="ARBA" id="ARBA00023002"/>
    </source>
</evidence>
<evidence type="ECO:0000256" key="4">
    <source>
        <dbReference type="ARBA" id="ARBA00022827"/>
    </source>
</evidence>
<dbReference type="Pfam" id="PF07992">
    <property type="entry name" value="Pyr_redox_2"/>
    <property type="match status" value="1"/>
</dbReference>
<evidence type="ECO:0000313" key="11">
    <source>
        <dbReference type="Proteomes" id="UP000199268"/>
    </source>
</evidence>
<comment type="similarity">
    <text evidence="1">Belongs to the NADH dehydrogenase family.</text>
</comment>
<comment type="catalytic activity">
    <reaction evidence="7">
        <text>a quinone + NADH + H(+) = a quinol + NAD(+)</text>
        <dbReference type="Rhea" id="RHEA:46160"/>
        <dbReference type="ChEBI" id="CHEBI:15378"/>
        <dbReference type="ChEBI" id="CHEBI:24646"/>
        <dbReference type="ChEBI" id="CHEBI:57540"/>
        <dbReference type="ChEBI" id="CHEBI:57945"/>
        <dbReference type="ChEBI" id="CHEBI:132124"/>
        <dbReference type="EC" id="1.6.5.9"/>
    </reaction>
</comment>
<evidence type="ECO:0000256" key="2">
    <source>
        <dbReference type="ARBA" id="ARBA00012637"/>
    </source>
</evidence>
<protein>
    <recommendedName>
        <fullName evidence="2">NADH:ubiquinone reductase (non-electrogenic)</fullName>
        <ecNumber evidence="2">1.6.5.9</ecNumber>
    </recommendedName>
</protein>
<dbReference type="PANTHER" id="PTHR43706:SF47">
    <property type="entry name" value="EXTERNAL NADH-UBIQUINONE OXIDOREDUCTASE 1, MITOCHONDRIAL-RELATED"/>
    <property type="match status" value="1"/>
</dbReference>
<evidence type="ECO:0000259" key="9">
    <source>
        <dbReference type="Pfam" id="PF07992"/>
    </source>
</evidence>
<evidence type="ECO:0000256" key="7">
    <source>
        <dbReference type="ARBA" id="ARBA00047599"/>
    </source>
</evidence>
<evidence type="ECO:0000256" key="3">
    <source>
        <dbReference type="ARBA" id="ARBA00022630"/>
    </source>
</evidence>
<feature type="domain" description="FAD/NAD(P)-binding" evidence="9">
    <location>
        <begin position="5"/>
        <end position="312"/>
    </location>
</feature>
<evidence type="ECO:0000256" key="8">
    <source>
        <dbReference type="SAM" id="Phobius"/>
    </source>
</evidence>
<dbReference type="Proteomes" id="UP000199268">
    <property type="component" value="Unassembled WGS sequence"/>
</dbReference>
<name>A0A1C4A9A0_9LACO</name>
<accession>A0A1C4A9A0</accession>
<dbReference type="InterPro" id="IPR045024">
    <property type="entry name" value="NDH-2"/>
</dbReference>
<keyword evidence="11" id="KW-1185">Reference proteome</keyword>
<dbReference type="EC" id="1.6.5.9" evidence="2"/>
<sequence>MSSKNIVVLGAGFSGVFATRKLAKKLKNTDYQIVLIDRHSFMTYMTELHEVATKRVEPKHVQFDLGTLFKHQSNVKIVTANVEDIDKANNVVKTSEGEFTYEKLVIATGGTTNTFGTPGVEEYGYTLWSFEEAVKLRAHIEEVIREGAMESDPELRAAKLTIAVVGSGFTGVELAGELIEQRRELARANNLDESEIKLEVIEAVPTILNMLSDRKLADKGEQYMINHGITLRKSAGVVEVKEHSALLKDGTEVPTETLVWTAGVKAKPQGAKWGLQQGPGGRFLADEYSRALGEKDIYVAGDVAAYQEPALADPDNPRAGWTPQTVEGGESAANTVVPNIVYDVTGQTGDRHEFKGHYQGYAVSIGSHYTVGVVQQIGNMKLGKEGLPVTGFIANMFKHIINFYFFMQITSGYHMFQYTLDEFFRTPNGRNPFFGWTSRVGNVLWAVPLRIVMGITWISLGATLGGGAGVLATIIGWLLAFGLLTSLSAFIGFIFGLVMVFAGSGVSVAALLIPFASLALMNGAGRTIGLDYWVTPMLERTFANSWYGKARSRYNDMRK</sequence>
<keyword evidence="5" id="KW-0560">Oxidoreductase</keyword>
<dbReference type="EMBL" id="FMAO01000004">
    <property type="protein sequence ID" value="SCB91155.1"/>
    <property type="molecule type" value="Genomic_DNA"/>
</dbReference>
<dbReference type="PANTHER" id="PTHR43706">
    <property type="entry name" value="NADH DEHYDROGENASE"/>
    <property type="match status" value="1"/>
</dbReference>
<proteinExistence type="inferred from homology"/>
<keyword evidence="4" id="KW-0274">FAD</keyword>
<evidence type="ECO:0000256" key="6">
    <source>
        <dbReference type="ARBA" id="ARBA00023027"/>
    </source>
</evidence>
<evidence type="ECO:0000313" key="10">
    <source>
        <dbReference type="EMBL" id="SCB91155.1"/>
    </source>
</evidence>
<dbReference type="PRINTS" id="PR00368">
    <property type="entry name" value="FADPNR"/>
</dbReference>
<dbReference type="PRINTS" id="PR00411">
    <property type="entry name" value="PNDRDTASEI"/>
</dbReference>
<feature type="transmembrane region" description="Helical" evidence="8">
    <location>
        <begin position="490"/>
        <end position="516"/>
    </location>
</feature>
<dbReference type="RefSeq" id="WP_092462187.1">
    <property type="nucleotide sequence ID" value="NZ_BJEE01000001.1"/>
</dbReference>
<keyword evidence="3" id="KW-0285">Flavoprotein</keyword>
<evidence type="ECO:0000256" key="1">
    <source>
        <dbReference type="ARBA" id="ARBA00005272"/>
    </source>
</evidence>
<dbReference type="OrthoDB" id="9781621at2"/>
<dbReference type="GO" id="GO:0050136">
    <property type="term" value="F:NADH dehydrogenase (quinone) (non-electrogenic) activity"/>
    <property type="evidence" value="ECO:0007669"/>
    <property type="project" value="UniProtKB-EC"/>
</dbReference>
<dbReference type="STRING" id="1505725.GA0061074_10487"/>
<organism evidence="10 11">
    <name type="scientific">Weissella bombi</name>
    <dbReference type="NCBI Taxonomy" id="1505725"/>
    <lineage>
        <taxon>Bacteria</taxon>
        <taxon>Bacillati</taxon>
        <taxon>Bacillota</taxon>
        <taxon>Bacilli</taxon>
        <taxon>Lactobacillales</taxon>
        <taxon>Lactobacillaceae</taxon>
        <taxon>Weissella</taxon>
    </lineage>
</organism>
<keyword evidence="8" id="KW-0472">Membrane</keyword>
<dbReference type="SUPFAM" id="SSF51905">
    <property type="entry name" value="FAD/NAD(P)-binding domain"/>
    <property type="match status" value="2"/>
</dbReference>
<keyword evidence="8" id="KW-0812">Transmembrane</keyword>
<keyword evidence="6" id="KW-0520">NAD</keyword>